<comment type="similarity">
    <text evidence="1 5">Belongs to the proline oxidase family.</text>
</comment>
<dbReference type="InterPro" id="IPR015659">
    <property type="entry name" value="Proline_oxidase"/>
</dbReference>
<dbReference type="SUPFAM" id="SSF51730">
    <property type="entry name" value="FAD-linked oxidoreductase"/>
    <property type="match status" value="1"/>
</dbReference>
<dbReference type="InterPro" id="IPR002872">
    <property type="entry name" value="Proline_DH_dom"/>
</dbReference>
<accession>F4R472</accession>
<keyword evidence="4 5" id="KW-0642">Proline metabolism</keyword>
<dbReference type="OrthoDB" id="5464at2759"/>
<evidence type="ECO:0000256" key="2">
    <source>
        <dbReference type="ARBA" id="ARBA00012695"/>
    </source>
</evidence>
<keyword evidence="3 5" id="KW-0560">Oxidoreductase</keyword>
<comment type="catalytic activity">
    <reaction evidence="5">
        <text>L-proline + a quinone = (S)-1-pyrroline-5-carboxylate + a quinol + H(+)</text>
        <dbReference type="Rhea" id="RHEA:23784"/>
        <dbReference type="ChEBI" id="CHEBI:15378"/>
        <dbReference type="ChEBI" id="CHEBI:17388"/>
        <dbReference type="ChEBI" id="CHEBI:24646"/>
        <dbReference type="ChEBI" id="CHEBI:60039"/>
        <dbReference type="ChEBI" id="CHEBI:132124"/>
        <dbReference type="EC" id="1.5.5.2"/>
    </reaction>
</comment>
<dbReference type="Proteomes" id="UP000001072">
    <property type="component" value="Unassembled WGS sequence"/>
</dbReference>
<dbReference type="PANTHER" id="PTHR13914:SF0">
    <property type="entry name" value="PROLINE DEHYDROGENASE 1, MITOCHONDRIAL"/>
    <property type="match status" value="1"/>
</dbReference>
<dbReference type="STRING" id="747676.F4R472"/>
<dbReference type="AlphaFoldDB" id="F4R472"/>
<dbReference type="HOGENOM" id="CLU_018202_1_1_1"/>
<keyword evidence="5" id="KW-0285">Flavoprotein</keyword>
<dbReference type="GO" id="GO:0071949">
    <property type="term" value="F:FAD binding"/>
    <property type="evidence" value="ECO:0007669"/>
    <property type="project" value="TreeGrafter"/>
</dbReference>
<evidence type="ECO:0000256" key="3">
    <source>
        <dbReference type="ARBA" id="ARBA00023002"/>
    </source>
</evidence>
<proteinExistence type="inferred from homology"/>
<keyword evidence="5" id="KW-0274">FAD</keyword>
<evidence type="ECO:0000259" key="6">
    <source>
        <dbReference type="Pfam" id="PF01619"/>
    </source>
</evidence>
<evidence type="ECO:0000313" key="8">
    <source>
        <dbReference type="Proteomes" id="UP000001072"/>
    </source>
</evidence>
<dbReference type="GO" id="GO:0005739">
    <property type="term" value="C:mitochondrion"/>
    <property type="evidence" value="ECO:0007669"/>
    <property type="project" value="TreeGrafter"/>
</dbReference>
<dbReference type="EMBL" id="GL883090">
    <property type="protein sequence ID" value="EGG12753.1"/>
    <property type="molecule type" value="Genomic_DNA"/>
</dbReference>
<dbReference type="GO" id="GO:0010133">
    <property type="term" value="P:L-proline catabolic process to L-glutamate"/>
    <property type="evidence" value="ECO:0007669"/>
    <property type="project" value="TreeGrafter"/>
</dbReference>
<evidence type="ECO:0000256" key="1">
    <source>
        <dbReference type="ARBA" id="ARBA00005869"/>
    </source>
</evidence>
<dbReference type="InParanoid" id="F4R472"/>
<comment type="function">
    <text evidence="5">Converts proline to delta-1-pyrroline-5-carboxylate.</text>
</comment>
<evidence type="ECO:0000313" key="7">
    <source>
        <dbReference type="EMBL" id="EGG12753.1"/>
    </source>
</evidence>
<dbReference type="VEuPathDB" id="FungiDB:MELLADRAFT_101275"/>
<evidence type="ECO:0000256" key="4">
    <source>
        <dbReference type="ARBA" id="ARBA00023062"/>
    </source>
</evidence>
<dbReference type="GeneID" id="18921323"/>
<dbReference type="RefSeq" id="XP_007403691.1">
    <property type="nucleotide sequence ID" value="XM_007403629.1"/>
</dbReference>
<keyword evidence="8" id="KW-1185">Reference proteome</keyword>
<name>F4R472_MELLP</name>
<dbReference type="GO" id="GO:0004657">
    <property type="term" value="F:proline dehydrogenase activity"/>
    <property type="evidence" value="ECO:0007669"/>
    <property type="project" value="UniProtKB-EC"/>
</dbReference>
<dbReference type="Gene3D" id="3.20.20.220">
    <property type="match status" value="1"/>
</dbReference>
<organism evidence="8">
    <name type="scientific">Melampsora larici-populina (strain 98AG31 / pathotype 3-4-7)</name>
    <name type="common">Poplar leaf rust fungus</name>
    <dbReference type="NCBI Taxonomy" id="747676"/>
    <lineage>
        <taxon>Eukaryota</taxon>
        <taxon>Fungi</taxon>
        <taxon>Dikarya</taxon>
        <taxon>Basidiomycota</taxon>
        <taxon>Pucciniomycotina</taxon>
        <taxon>Pucciniomycetes</taxon>
        <taxon>Pucciniales</taxon>
        <taxon>Melampsoraceae</taxon>
        <taxon>Melampsora</taxon>
    </lineage>
</organism>
<evidence type="ECO:0000256" key="5">
    <source>
        <dbReference type="RuleBase" id="RU364054"/>
    </source>
</evidence>
<dbReference type="PANTHER" id="PTHR13914">
    <property type="entry name" value="PROLINE OXIDASE"/>
    <property type="match status" value="1"/>
</dbReference>
<sequence length="614" mass="67904">MTSMWISTLKVNRPCTALRNRTRFVACDSQSLRFRQNQGYRYNHSGRIDSQPGIPKSRKWTYIGLGTTSCLGLMTLMLMRDTSEFNLEDQDKKRLEDPLNQLQSDCLIARTAHLSSRSTAELLRSYFTFFMCEIPALVDYGPKALEIYMAACEAVPVIGHLGWLIAATIMRQTFFAHYTGGETAEACLPVLQSLHSQGVGTLMNYSAEAPKLAPGSTVVSGVSQQHIDANLAAVAAAAQFESSSNRYPAGSAPIRPTTVAIKLSGLVTDPYVFERASSYLSDQNISPYQPIGELFPSTSNSNGAPTLSKDDRSTMESLLTELRGICRQAKESNVIVMIDAEYSWFQPAIDRLATFLAAEFNRSDGSKQSNQTTWPTVYNTFQALLRSTPDRIQEAIKLADSNGFSIGVKLVRGAYLVAETNHWETSKIPVWSNKSQTDDCFDQIVSSLTSRLSKEIKEPKKISEPRIGLMIAGHNVESAIKVLKQLRDQEGLAHDLVENGSNKLALNDALRGRIMFAQLYGMADQLTSALSEILISPNQTNQNINLQPFVQKCLPFGSISETIPYLARRAQENKFVLQGSGNGEVGRATLERRVVGQELRRRILKRCSSSSVVP</sequence>
<comment type="cofactor">
    <cofactor evidence="5">
        <name>FAD</name>
        <dbReference type="ChEBI" id="CHEBI:57692"/>
    </cofactor>
</comment>
<dbReference type="EC" id="1.5.5.2" evidence="2 5"/>
<dbReference type="FunCoup" id="F4R472">
    <property type="interactions" value="262"/>
</dbReference>
<feature type="domain" description="Proline dehydrogenase" evidence="6">
    <location>
        <begin position="192"/>
        <end position="574"/>
    </location>
</feature>
<gene>
    <name evidence="7" type="ORF">MELLADRAFT_101275</name>
</gene>
<reference evidence="8" key="1">
    <citation type="journal article" date="2011" name="Proc. Natl. Acad. Sci. U.S.A.">
        <title>Obligate biotrophy features unraveled by the genomic analysis of rust fungi.</title>
        <authorList>
            <person name="Duplessis S."/>
            <person name="Cuomo C.A."/>
            <person name="Lin Y.-C."/>
            <person name="Aerts A."/>
            <person name="Tisserant E."/>
            <person name="Veneault-Fourrey C."/>
            <person name="Joly D.L."/>
            <person name="Hacquard S."/>
            <person name="Amselem J."/>
            <person name="Cantarel B.L."/>
            <person name="Chiu R."/>
            <person name="Coutinho P.M."/>
            <person name="Feau N."/>
            <person name="Field M."/>
            <person name="Frey P."/>
            <person name="Gelhaye E."/>
            <person name="Goldberg J."/>
            <person name="Grabherr M.G."/>
            <person name="Kodira C.D."/>
            <person name="Kohler A."/>
            <person name="Kuees U."/>
            <person name="Lindquist E.A."/>
            <person name="Lucas S.M."/>
            <person name="Mago R."/>
            <person name="Mauceli E."/>
            <person name="Morin E."/>
            <person name="Murat C."/>
            <person name="Pangilinan J.L."/>
            <person name="Park R."/>
            <person name="Pearson M."/>
            <person name="Quesneville H."/>
            <person name="Rouhier N."/>
            <person name="Sakthikumar S."/>
            <person name="Salamov A.A."/>
            <person name="Schmutz J."/>
            <person name="Selles B."/>
            <person name="Shapiro H."/>
            <person name="Tanguay P."/>
            <person name="Tuskan G.A."/>
            <person name="Henrissat B."/>
            <person name="Van de Peer Y."/>
            <person name="Rouze P."/>
            <person name="Ellis J.G."/>
            <person name="Dodds P.N."/>
            <person name="Schein J.E."/>
            <person name="Zhong S."/>
            <person name="Hamelin R.C."/>
            <person name="Grigoriev I.V."/>
            <person name="Szabo L.J."/>
            <person name="Martin F."/>
        </authorList>
    </citation>
    <scope>NUCLEOTIDE SEQUENCE [LARGE SCALE GENOMIC DNA]</scope>
    <source>
        <strain evidence="8">98AG31 / pathotype 3-4-7</strain>
    </source>
</reference>
<protein>
    <recommendedName>
        <fullName evidence="2 5">Proline dehydrogenase</fullName>
        <ecNumber evidence="2 5">1.5.5.2</ecNumber>
    </recommendedName>
</protein>
<dbReference type="InterPro" id="IPR029041">
    <property type="entry name" value="FAD-linked_oxidoreductase-like"/>
</dbReference>
<dbReference type="Pfam" id="PF01619">
    <property type="entry name" value="Pro_dh"/>
    <property type="match status" value="1"/>
</dbReference>
<dbReference type="eggNOG" id="KOG0186">
    <property type="taxonomic scope" value="Eukaryota"/>
</dbReference>
<dbReference type="KEGG" id="mlr:MELLADRAFT_101275"/>